<dbReference type="InterPro" id="IPR053155">
    <property type="entry name" value="F-pilin_assembly_TraC"/>
</dbReference>
<dbReference type="InterPro" id="IPR024451">
    <property type="entry name" value="TraG_N_Bacteroidetes"/>
</dbReference>
<dbReference type="SUPFAM" id="SSF52540">
    <property type="entry name" value="P-loop containing nucleoside triphosphate hydrolases"/>
    <property type="match status" value="1"/>
</dbReference>
<evidence type="ECO:0000259" key="1">
    <source>
        <dbReference type="Pfam" id="PF12991"/>
    </source>
</evidence>
<evidence type="ECO:0000313" key="3">
    <source>
        <dbReference type="EMBL" id="SFH33469.1"/>
    </source>
</evidence>
<dbReference type="InterPro" id="IPR043964">
    <property type="entry name" value="P-loop_TraG"/>
</dbReference>
<evidence type="ECO:0000259" key="2">
    <source>
        <dbReference type="Pfam" id="PF19044"/>
    </source>
</evidence>
<keyword evidence="4" id="KW-1185">Reference proteome</keyword>
<protein>
    <submittedName>
        <fullName evidence="3">Bacteroides conjugation system ATPase, TraG family</fullName>
    </submittedName>
</protein>
<dbReference type="Gene3D" id="3.40.50.300">
    <property type="entry name" value="P-loop containing nucleotide triphosphate hydrolases"/>
    <property type="match status" value="1"/>
</dbReference>
<evidence type="ECO:0000313" key="4">
    <source>
        <dbReference type="Proteomes" id="UP000199666"/>
    </source>
</evidence>
<organism evidence="3 4">
    <name type="scientific">Pedobacter insulae</name>
    <dbReference type="NCBI Taxonomy" id="414048"/>
    <lineage>
        <taxon>Bacteria</taxon>
        <taxon>Pseudomonadati</taxon>
        <taxon>Bacteroidota</taxon>
        <taxon>Sphingobacteriia</taxon>
        <taxon>Sphingobacteriales</taxon>
        <taxon>Sphingobacteriaceae</taxon>
        <taxon>Pedobacter</taxon>
    </lineage>
</organism>
<dbReference type="OrthoDB" id="596266at2"/>
<proteinExistence type="predicted"/>
<reference evidence="3 4" key="1">
    <citation type="submission" date="2016-10" db="EMBL/GenBank/DDBJ databases">
        <authorList>
            <person name="de Groot N.N."/>
        </authorList>
    </citation>
    <scope>NUCLEOTIDE SEQUENCE [LARGE SCALE GENOMIC DNA]</scope>
    <source>
        <strain evidence="3 4">DSM 18684</strain>
    </source>
</reference>
<dbReference type="Pfam" id="PF12991">
    <property type="entry name" value="DUF3875"/>
    <property type="match status" value="1"/>
</dbReference>
<feature type="domain" description="TraG P-loop" evidence="2">
    <location>
        <begin position="406"/>
        <end position="817"/>
    </location>
</feature>
<dbReference type="RefSeq" id="WP_090995825.1">
    <property type="nucleotide sequence ID" value="NZ_FOPP01000009.1"/>
</dbReference>
<dbReference type="STRING" id="414048.SAMN04489864_10930"/>
<sequence>MAASKAIDFSRVFPIYKVEHNCIVSMQGDLTVVFKIDHADIFTLGSAEYEAGHHTWVKAIKTLPFGTVLHKQDTFYKKLHRANMDASQSFLTLAGENAFEGRAYLDHTCYLMITKKPEDRRTATSGYSGLMRKSIAPRQTTSPALFADFMEKVGAFERILADSGLVSLRQLTDDELAGTTGKVGIIESYCSLLGTGERPLLRDVHLKDEIRIGENHCQLFSLADVEDLPSFCGSRVNYDRYSTDKSKFSLGFAANLGLLLDCNHQYNQFLFIGDPQKTIKELEAKKLRLHSLSAYSRENAVSRDAVNDFLNEAVAAGRLPIKAHFNVMAWTSDQAELQEIRNKVSSAMAGMDAVARQETDGAAQIWWAGIPGNAADFPVNDTFDTFVEQASCFLNMESNAKSDGTGIRFGDRNFGRPVYVDLFDEPMKTGLVTNRNLFICGGSGAGKSMACNHMLRTLYDEGTHCVTIDIGGSYKGLCDLVGGYYFSYTEENPIRFNPFFIGTDDVLDIEKKESLKTLLLALWKRDGEHFSRSEYVAISGAITLYYEYLAENPSVFPGFNSFYDFLMLEYMQVMENGKVKEKDFDLGNLLYVLNPYYKGGEFDYLLNATENLDLLNERFIVFELDNIRSHEVLFPVVTIIIMEMFISKMRKLKGQRKILAIDEAWVAIAKTGMSHFIKYLFKTVRKFNGIAALITQEVDDLISSPIIKETVINLSDTKILLDMRKFMNKFDKLQETLGLSDKAKALLLSVNKANEKGKNYREVFIDQGGQKLSVYRNELSVAEYLAYTTEESEKLRVMEYAEKYGSMEKGITVLAEELRQKKAQ</sequence>
<dbReference type="PANTHER" id="PTHR38467:SF1">
    <property type="entry name" value="CONJUGATIVE TRANSFER: ASSEMBLY"/>
    <property type="match status" value="1"/>
</dbReference>
<dbReference type="InterPro" id="IPR022509">
    <property type="entry name" value="Conjugation_ATPase_TraG"/>
</dbReference>
<dbReference type="Proteomes" id="UP000199666">
    <property type="component" value="Unassembled WGS sequence"/>
</dbReference>
<dbReference type="Pfam" id="PF19044">
    <property type="entry name" value="P-loop_TraG"/>
    <property type="match status" value="1"/>
</dbReference>
<feature type="domain" description="TraG N-terminal Bacteroidetes" evidence="1">
    <location>
        <begin position="4"/>
        <end position="53"/>
    </location>
</feature>
<dbReference type="NCBIfam" id="TIGR03783">
    <property type="entry name" value="Bac_Flav_CT_G"/>
    <property type="match status" value="1"/>
</dbReference>
<dbReference type="InterPro" id="IPR027417">
    <property type="entry name" value="P-loop_NTPase"/>
</dbReference>
<gene>
    <name evidence="3" type="ORF">SAMN04489864_10930</name>
</gene>
<dbReference type="EMBL" id="FOPP01000009">
    <property type="protein sequence ID" value="SFH33469.1"/>
    <property type="molecule type" value="Genomic_DNA"/>
</dbReference>
<dbReference type="PANTHER" id="PTHR38467">
    <property type="match status" value="1"/>
</dbReference>
<name>A0A1I2Z7C3_9SPHI</name>
<dbReference type="AlphaFoldDB" id="A0A1I2Z7C3"/>
<dbReference type="Gene3D" id="1.10.8.730">
    <property type="match status" value="1"/>
</dbReference>
<accession>A0A1I2Z7C3</accession>